<comment type="caution">
    <text evidence="1">The sequence shown here is derived from an EMBL/GenBank/DDBJ whole genome shotgun (WGS) entry which is preliminary data.</text>
</comment>
<dbReference type="RefSeq" id="WP_386740345.1">
    <property type="nucleotide sequence ID" value="NZ_JBHSMG010000002.1"/>
</dbReference>
<reference evidence="2" key="1">
    <citation type="journal article" date="2019" name="Int. J. Syst. Evol. Microbiol.">
        <title>The Global Catalogue of Microorganisms (GCM) 10K type strain sequencing project: providing services to taxonomists for standard genome sequencing and annotation.</title>
        <authorList>
            <consortium name="The Broad Institute Genomics Platform"/>
            <consortium name="The Broad Institute Genome Sequencing Center for Infectious Disease"/>
            <person name="Wu L."/>
            <person name="Ma J."/>
        </authorList>
    </citation>
    <scope>NUCLEOTIDE SEQUENCE [LARGE SCALE GENOMIC DNA]</scope>
    <source>
        <strain evidence="2">CGMCC 4.6997</strain>
    </source>
</reference>
<keyword evidence="2" id="KW-1185">Reference proteome</keyword>
<accession>A0ABW0NQE6</accession>
<proteinExistence type="predicted"/>
<evidence type="ECO:0000313" key="2">
    <source>
        <dbReference type="Proteomes" id="UP001596039"/>
    </source>
</evidence>
<evidence type="ECO:0000313" key="1">
    <source>
        <dbReference type="EMBL" id="MFC5502656.1"/>
    </source>
</evidence>
<protein>
    <submittedName>
        <fullName evidence="1">AraC family transcriptional regulator</fullName>
    </submittedName>
</protein>
<organism evidence="1 2">
    <name type="scientific">Lysinimonas soli</name>
    <dbReference type="NCBI Taxonomy" id="1074233"/>
    <lineage>
        <taxon>Bacteria</taxon>
        <taxon>Bacillati</taxon>
        <taxon>Actinomycetota</taxon>
        <taxon>Actinomycetes</taxon>
        <taxon>Micrococcales</taxon>
        <taxon>Microbacteriaceae</taxon>
        <taxon>Lysinimonas</taxon>
    </lineage>
</organism>
<sequence length="207" mass="22558">MTSAARTSFHLILARTEGRLTAGLRGPETRATVAPVPAETEYLGVRFCVGAVLRPHPPATMVDGYTPLPVTDRGAIILGGEEFEPPTFENVEHFVRRLRVLGLLAPSRIDREWCSKPGSERTRQRHSRALIGMSRTAVAQIDRANAAATMVRAGQDWARVVDSLGYYDQAHLAHALRRFVGHSVRELQADGAPSVSFLYKTGSGIGS</sequence>
<gene>
    <name evidence="1" type="ORF">ACFPJ4_10450</name>
</gene>
<dbReference type="Proteomes" id="UP001596039">
    <property type="component" value="Unassembled WGS sequence"/>
</dbReference>
<name>A0ABW0NQE6_9MICO</name>
<dbReference type="EMBL" id="JBHSMG010000002">
    <property type="protein sequence ID" value="MFC5502656.1"/>
    <property type="molecule type" value="Genomic_DNA"/>
</dbReference>
<dbReference type="Gene3D" id="1.10.10.60">
    <property type="entry name" value="Homeodomain-like"/>
    <property type="match status" value="1"/>
</dbReference>